<gene>
    <name evidence="2" type="ORF">JXQ802_LOCUS47630</name>
</gene>
<dbReference type="PANTHER" id="PTHR46579">
    <property type="entry name" value="F5/8 TYPE C DOMAIN-CONTAINING PROTEIN-RELATED"/>
    <property type="match status" value="1"/>
</dbReference>
<evidence type="ECO:0000313" key="2">
    <source>
        <dbReference type="EMBL" id="CAF1594972.1"/>
    </source>
</evidence>
<dbReference type="EMBL" id="CAJNOL010004799">
    <property type="protein sequence ID" value="CAF1594972.1"/>
    <property type="molecule type" value="Genomic_DNA"/>
</dbReference>
<dbReference type="Proteomes" id="UP000663870">
    <property type="component" value="Unassembled WGS sequence"/>
</dbReference>
<evidence type="ECO:0000256" key="1">
    <source>
        <dbReference type="SAM" id="MobiDB-lite"/>
    </source>
</evidence>
<dbReference type="InterPro" id="IPR009667">
    <property type="entry name" value="DUF1258"/>
</dbReference>
<dbReference type="PANTHER" id="PTHR46579:SF1">
    <property type="entry name" value="F5_8 TYPE C DOMAIN-CONTAINING PROTEIN"/>
    <property type="match status" value="1"/>
</dbReference>
<organism evidence="2 3">
    <name type="scientific">Rotaria sordida</name>
    <dbReference type="NCBI Taxonomy" id="392033"/>
    <lineage>
        <taxon>Eukaryota</taxon>
        <taxon>Metazoa</taxon>
        <taxon>Spiralia</taxon>
        <taxon>Gnathifera</taxon>
        <taxon>Rotifera</taxon>
        <taxon>Eurotatoria</taxon>
        <taxon>Bdelloidea</taxon>
        <taxon>Philodinida</taxon>
        <taxon>Philodinidae</taxon>
        <taxon>Rotaria</taxon>
    </lineage>
</organism>
<feature type="compositionally biased region" description="Acidic residues" evidence="1">
    <location>
        <begin position="734"/>
        <end position="751"/>
    </location>
</feature>
<feature type="region of interest" description="Disordered" evidence="1">
    <location>
        <begin position="726"/>
        <end position="756"/>
    </location>
</feature>
<keyword evidence="3" id="KW-1185">Reference proteome</keyword>
<proteinExistence type="predicted"/>
<reference evidence="2" key="1">
    <citation type="submission" date="2021-02" db="EMBL/GenBank/DDBJ databases">
        <authorList>
            <person name="Nowell W R."/>
        </authorList>
    </citation>
    <scope>NUCLEOTIDE SEQUENCE</scope>
</reference>
<evidence type="ECO:0000313" key="3">
    <source>
        <dbReference type="Proteomes" id="UP000663870"/>
    </source>
</evidence>
<name>A0A816AFK3_9BILA</name>
<dbReference type="Pfam" id="PF06869">
    <property type="entry name" value="DUF1258"/>
    <property type="match status" value="1"/>
</dbReference>
<accession>A0A816AFK3</accession>
<protein>
    <submittedName>
        <fullName evidence="2">Uncharacterized protein</fullName>
    </submittedName>
</protein>
<dbReference type="AlphaFoldDB" id="A0A816AFK3"/>
<comment type="caution">
    <text evidence="2">The sequence shown here is derived from an EMBL/GenBank/DDBJ whole genome shotgun (WGS) entry which is preliminary data.</text>
</comment>
<sequence length="983" mass="115232">MSFDLKQSLNFAELKRSRKIQQHNENRKKIRRVYYESSLIDNLSFHVSDELPNVVSTLALNMNTNPESTNKIVHDCLSKVLFEKDAQDEDNIINLEEIQSNAVNCTQVFKNSFNNLQSSNDSPTIDKILLHCYTDMSRKEFCSTLLNILRDAHISKSHANRLLSFIRSTLPIPNAVPTRIEQLLEFLEIDNYLLKKYMLCTICNNILSHSDTFCAKCLCSDSKCFAIVYDMNVEQLIKKIYIRLKMDIDEYREHLRTMNDRDDMNDIVFNKIYQQLLRDNTNKNFITFLLHVDGISLSESSNLKMWLFSGSIIELRPQLRNRRYNMVLFSLWFSYTEPDTQIWLINCIDLIKFIKMKGVIIDHNHRIDLKFLSITGDSPALRNILKFIGHGGYFCCNFCYTRGQHIERKRQYFYEKKTVLRYSSTYNKESAAAEKTKKIIYGHKGISILQNILDTKLPEAIIIDYQHVSLLRHTKTVLSTIYKQFNPSHRRLIDIKLKNQCFPHFFNRRMIPFKNLSFIKAIELRNILLYGFLPLSYEFMNREQLAHFALFICSFRLYHSQPPMFGRETVRIANQLFEQYYKDHKKFYRLIQNYVLHLHSHYGNQYVNYGSLANIGCFSQEDLLGHISSNTHGTRFFCVSLEMNRSPRRKTQPKKFSPTQSSIYSPQNYLLRFEDNGELIVAKRSSIRSITEDKAIVGVGRKRRIATVEAKGSYSQCNVMYEQMTSDESNVTNEQEDIFDQSNESEEDGSLSDDNNQNQIQIHLPLTQKRKLSSLIMDDSDEDYFYRLLEESDDNLPILKQELTTNQSCCLFSVHVLYQTFDSMTNSIVQKFEKKLEVFSKKIDQLLPNSVDQGLNLYRDKDEVFRLTVMYNGKDLLTTRARDIYDFARQTLRILFTPKELNECILPPGRKHLARPALDAERFDKFHEAVRVKYHISALHYDSCYSKLIKPRLSDFLCDERKRQAKALVQSSTAAENTFQALQ</sequence>